<dbReference type="Pfam" id="PF04542">
    <property type="entry name" value="Sigma70_r2"/>
    <property type="match status" value="1"/>
</dbReference>
<dbReference type="InterPro" id="IPR014284">
    <property type="entry name" value="RNA_pol_sigma-70_dom"/>
</dbReference>
<dbReference type="Gene3D" id="1.10.1740.10">
    <property type="match status" value="1"/>
</dbReference>
<accession>A0ABT0YHF9</accession>
<organism evidence="8 9">
    <name type="scientific">Paractinoplanes hotanensis</name>
    <dbReference type="NCBI Taxonomy" id="2906497"/>
    <lineage>
        <taxon>Bacteria</taxon>
        <taxon>Bacillati</taxon>
        <taxon>Actinomycetota</taxon>
        <taxon>Actinomycetes</taxon>
        <taxon>Micromonosporales</taxon>
        <taxon>Micromonosporaceae</taxon>
        <taxon>Paractinoplanes</taxon>
    </lineage>
</organism>
<evidence type="ECO:0000256" key="5">
    <source>
        <dbReference type="ARBA" id="ARBA00023163"/>
    </source>
</evidence>
<dbReference type="SUPFAM" id="SSF88659">
    <property type="entry name" value="Sigma3 and sigma4 domains of RNA polymerase sigma factors"/>
    <property type="match status" value="1"/>
</dbReference>
<dbReference type="PANTHER" id="PTHR43133">
    <property type="entry name" value="RNA POLYMERASE ECF-TYPE SIGMA FACTO"/>
    <property type="match status" value="1"/>
</dbReference>
<dbReference type="Pfam" id="PF04545">
    <property type="entry name" value="Sigma70_r4"/>
    <property type="match status" value="1"/>
</dbReference>
<dbReference type="NCBIfam" id="TIGR02937">
    <property type="entry name" value="sigma70-ECF"/>
    <property type="match status" value="1"/>
</dbReference>
<comment type="caution">
    <text evidence="8">The sequence shown here is derived from an EMBL/GenBank/DDBJ whole genome shotgun (WGS) entry which is preliminary data.</text>
</comment>
<keyword evidence="4" id="KW-0238">DNA-binding</keyword>
<dbReference type="SUPFAM" id="SSF88946">
    <property type="entry name" value="Sigma2 domain of RNA polymerase sigma factors"/>
    <property type="match status" value="1"/>
</dbReference>
<keyword evidence="5" id="KW-0804">Transcription</keyword>
<evidence type="ECO:0000259" key="6">
    <source>
        <dbReference type="Pfam" id="PF04542"/>
    </source>
</evidence>
<name>A0ABT0YHF9_9ACTN</name>
<feature type="domain" description="RNA polymerase sigma-70 region 2" evidence="6">
    <location>
        <begin position="19"/>
        <end position="86"/>
    </location>
</feature>
<comment type="similarity">
    <text evidence="1">Belongs to the sigma-70 factor family. ECF subfamily.</text>
</comment>
<proteinExistence type="inferred from homology"/>
<keyword evidence="2" id="KW-0805">Transcription regulation</keyword>
<evidence type="ECO:0000256" key="3">
    <source>
        <dbReference type="ARBA" id="ARBA00023082"/>
    </source>
</evidence>
<keyword evidence="9" id="KW-1185">Reference proteome</keyword>
<gene>
    <name evidence="8" type="ORF">LXN57_46130</name>
</gene>
<protein>
    <submittedName>
        <fullName evidence="8">Sigma-70 family RNA polymerase sigma factor</fullName>
    </submittedName>
</protein>
<dbReference type="InterPro" id="IPR036388">
    <property type="entry name" value="WH-like_DNA-bd_sf"/>
</dbReference>
<dbReference type="Gene3D" id="1.10.10.10">
    <property type="entry name" value="Winged helix-like DNA-binding domain superfamily/Winged helix DNA-binding domain"/>
    <property type="match status" value="1"/>
</dbReference>
<dbReference type="InterPro" id="IPR007630">
    <property type="entry name" value="RNA_pol_sigma70_r4"/>
</dbReference>
<evidence type="ECO:0000256" key="1">
    <source>
        <dbReference type="ARBA" id="ARBA00010641"/>
    </source>
</evidence>
<dbReference type="Proteomes" id="UP001523216">
    <property type="component" value="Unassembled WGS sequence"/>
</dbReference>
<evidence type="ECO:0000256" key="2">
    <source>
        <dbReference type="ARBA" id="ARBA00023015"/>
    </source>
</evidence>
<dbReference type="InterPro" id="IPR013325">
    <property type="entry name" value="RNA_pol_sigma_r2"/>
</dbReference>
<evidence type="ECO:0000259" key="7">
    <source>
        <dbReference type="Pfam" id="PF04545"/>
    </source>
</evidence>
<feature type="domain" description="RNA polymerase sigma-70 region 4" evidence="7">
    <location>
        <begin position="117"/>
        <end position="165"/>
    </location>
</feature>
<dbReference type="PANTHER" id="PTHR43133:SF52">
    <property type="entry name" value="ECF RNA POLYMERASE SIGMA FACTOR SIGL"/>
    <property type="match status" value="1"/>
</dbReference>
<dbReference type="InterPro" id="IPR007627">
    <property type="entry name" value="RNA_pol_sigma70_r2"/>
</dbReference>
<sequence length="183" mass="21105">MWQTVRQKEDAAETLIRYIYREHGRAMLAYATHLIKDHAVAEDVVQEALVRAWRHADRLTDEQGSIRGWLITVVRNIAIDRIRARSSQVTEVGDTFVEAAEYDHADRVVDALVVAEAMDLLSPEQRIVMEHVYLQGRSVTETAAILGIPPGTVKSRTFYALRKLRDMYPHRRNPERARFRVAR</sequence>
<keyword evidence="3" id="KW-0731">Sigma factor</keyword>
<evidence type="ECO:0000256" key="4">
    <source>
        <dbReference type="ARBA" id="ARBA00023125"/>
    </source>
</evidence>
<dbReference type="CDD" id="cd06171">
    <property type="entry name" value="Sigma70_r4"/>
    <property type="match status" value="1"/>
</dbReference>
<evidence type="ECO:0000313" key="9">
    <source>
        <dbReference type="Proteomes" id="UP001523216"/>
    </source>
</evidence>
<evidence type="ECO:0000313" key="8">
    <source>
        <dbReference type="EMBL" id="MCM4084932.1"/>
    </source>
</evidence>
<dbReference type="InterPro" id="IPR013324">
    <property type="entry name" value="RNA_pol_sigma_r3/r4-like"/>
</dbReference>
<dbReference type="EMBL" id="JAMQOL010000088">
    <property type="protein sequence ID" value="MCM4084932.1"/>
    <property type="molecule type" value="Genomic_DNA"/>
</dbReference>
<dbReference type="InterPro" id="IPR039425">
    <property type="entry name" value="RNA_pol_sigma-70-like"/>
</dbReference>
<reference evidence="8 9" key="1">
    <citation type="submission" date="2022-06" db="EMBL/GenBank/DDBJ databases">
        <title>Actinoplanes abujensis sp. nov., isolated from Nigerian arid soil.</title>
        <authorList>
            <person name="Ding P."/>
        </authorList>
    </citation>
    <scope>NUCLEOTIDE SEQUENCE [LARGE SCALE GENOMIC DNA]</scope>
    <source>
        <strain evidence="9">TRM88002</strain>
    </source>
</reference>